<organism evidence="2 3">
    <name type="scientific">Protomyces lactucae-debilis</name>
    <dbReference type="NCBI Taxonomy" id="2754530"/>
    <lineage>
        <taxon>Eukaryota</taxon>
        <taxon>Fungi</taxon>
        <taxon>Dikarya</taxon>
        <taxon>Ascomycota</taxon>
        <taxon>Taphrinomycotina</taxon>
        <taxon>Taphrinomycetes</taxon>
        <taxon>Taphrinales</taxon>
        <taxon>Protomycetaceae</taxon>
        <taxon>Protomyces</taxon>
    </lineage>
</organism>
<keyword evidence="1" id="KW-0175">Coiled coil</keyword>
<proteinExistence type="predicted"/>
<evidence type="ECO:0000313" key="2">
    <source>
        <dbReference type="EMBL" id="ORY83274.1"/>
    </source>
</evidence>
<evidence type="ECO:0000313" key="3">
    <source>
        <dbReference type="Proteomes" id="UP000193685"/>
    </source>
</evidence>
<reference evidence="2 3" key="1">
    <citation type="submission" date="2016-07" db="EMBL/GenBank/DDBJ databases">
        <title>Pervasive Adenine N6-methylation of Active Genes in Fungi.</title>
        <authorList>
            <consortium name="DOE Joint Genome Institute"/>
            <person name="Mondo S.J."/>
            <person name="Dannebaum R.O."/>
            <person name="Kuo R.C."/>
            <person name="Labutti K."/>
            <person name="Haridas S."/>
            <person name="Kuo A."/>
            <person name="Salamov A."/>
            <person name="Ahrendt S.R."/>
            <person name="Lipzen A."/>
            <person name="Sullivan W."/>
            <person name="Andreopoulos W.B."/>
            <person name="Clum A."/>
            <person name="Lindquist E."/>
            <person name="Daum C."/>
            <person name="Ramamoorthy G.K."/>
            <person name="Gryganskyi A."/>
            <person name="Culley D."/>
            <person name="Magnuson J.K."/>
            <person name="James T.Y."/>
            <person name="O'Malley M.A."/>
            <person name="Stajich J.E."/>
            <person name="Spatafora J.W."/>
            <person name="Visel A."/>
            <person name="Grigoriev I.V."/>
        </authorList>
    </citation>
    <scope>NUCLEOTIDE SEQUENCE [LARGE SCALE GENOMIC DNA]</scope>
    <source>
        <strain evidence="2 3">12-1054</strain>
    </source>
</reference>
<dbReference type="GO" id="GO:0061640">
    <property type="term" value="P:cytoskeleton-dependent cytokinesis"/>
    <property type="evidence" value="ECO:0007669"/>
    <property type="project" value="InterPro"/>
</dbReference>
<dbReference type="Pfam" id="PF07426">
    <property type="entry name" value="Dynactin_p22"/>
    <property type="match status" value="1"/>
</dbReference>
<accession>A0A1Y2FIR3</accession>
<dbReference type="InterPro" id="IPR009991">
    <property type="entry name" value="DCTN3"/>
</dbReference>
<comment type="caution">
    <text evidence="2">The sequence shown here is derived from an EMBL/GenBank/DDBJ whole genome shotgun (WGS) entry which is preliminary data.</text>
</comment>
<evidence type="ECO:0000256" key="1">
    <source>
        <dbReference type="SAM" id="Coils"/>
    </source>
</evidence>
<dbReference type="AlphaFoldDB" id="A0A1Y2FIR3"/>
<name>A0A1Y2FIR3_PROLT</name>
<dbReference type="EMBL" id="MCFI01000008">
    <property type="protein sequence ID" value="ORY83274.1"/>
    <property type="molecule type" value="Genomic_DNA"/>
</dbReference>
<dbReference type="RefSeq" id="XP_040725855.1">
    <property type="nucleotide sequence ID" value="XM_040869230.1"/>
</dbReference>
<dbReference type="GO" id="GO:0005869">
    <property type="term" value="C:dynactin complex"/>
    <property type="evidence" value="ECO:0007669"/>
    <property type="project" value="InterPro"/>
</dbReference>
<sequence>MADTNMLLRSHIGKLEGRIAELEAQALSEEDEALLTHSISTAQASVAQLCQQDDSINALLTASLLKYPELLEVASKQQAGLDTEETAETKLNVVTAQRPAIYSLQDNLSQVIKLTSLMPTLQQSQALVSQGPKLEALQKQAAAQQAQVEELAAQTEELLMSWYAEDLRAANQMLSHLGLERLAAEIAGLRERPKLSY</sequence>
<feature type="coiled-coil region" evidence="1">
    <location>
        <begin position="5"/>
        <end position="32"/>
    </location>
</feature>
<dbReference type="Proteomes" id="UP000193685">
    <property type="component" value="Unassembled WGS sequence"/>
</dbReference>
<keyword evidence="3" id="KW-1185">Reference proteome</keyword>
<protein>
    <submittedName>
        <fullName evidence="2">Uncharacterized protein</fullName>
    </submittedName>
</protein>
<gene>
    <name evidence="2" type="ORF">BCR37DRAFT_379304</name>
</gene>
<dbReference type="GeneID" id="63785829"/>